<evidence type="ECO:0000313" key="3">
    <source>
        <dbReference type="Proteomes" id="UP000046393"/>
    </source>
</evidence>
<organism evidence="3 4">
    <name type="scientific">Syphacia muris</name>
    <dbReference type="NCBI Taxonomy" id="451379"/>
    <lineage>
        <taxon>Eukaryota</taxon>
        <taxon>Metazoa</taxon>
        <taxon>Ecdysozoa</taxon>
        <taxon>Nematoda</taxon>
        <taxon>Chromadorea</taxon>
        <taxon>Rhabditida</taxon>
        <taxon>Spirurina</taxon>
        <taxon>Oxyuridomorpha</taxon>
        <taxon>Oxyuroidea</taxon>
        <taxon>Oxyuridae</taxon>
        <taxon>Syphacia</taxon>
    </lineage>
</organism>
<proteinExistence type="predicted"/>
<keyword evidence="3" id="KW-1185">Reference proteome</keyword>
<dbReference type="GO" id="GO:0098978">
    <property type="term" value="C:glutamatergic synapse"/>
    <property type="evidence" value="ECO:0007669"/>
    <property type="project" value="TreeGrafter"/>
</dbReference>
<feature type="region of interest" description="Disordered" evidence="2">
    <location>
        <begin position="78"/>
        <end position="103"/>
    </location>
</feature>
<dbReference type="Proteomes" id="UP000046393">
    <property type="component" value="Unplaced"/>
</dbReference>
<dbReference type="STRING" id="451379.A0A0N5ARU8"/>
<feature type="coiled-coil region" evidence="1">
    <location>
        <begin position="14"/>
        <end position="73"/>
    </location>
</feature>
<dbReference type="GO" id="GO:0099152">
    <property type="term" value="P:regulation of neurotransmitter receptor transport, endosome to postsynaptic membrane"/>
    <property type="evidence" value="ECO:0007669"/>
    <property type="project" value="TreeGrafter"/>
</dbReference>
<feature type="coiled-coil region" evidence="1">
    <location>
        <begin position="130"/>
        <end position="178"/>
    </location>
</feature>
<dbReference type="GO" id="GO:1905244">
    <property type="term" value="P:regulation of modification of synaptic structure"/>
    <property type="evidence" value="ECO:0007669"/>
    <property type="project" value="TreeGrafter"/>
</dbReference>
<evidence type="ECO:0000256" key="1">
    <source>
        <dbReference type="SAM" id="Coils"/>
    </source>
</evidence>
<dbReference type="PANTHER" id="PTHR18978:SF1">
    <property type="entry name" value="GRIP1-ASSOCIATED PROTEIN 1"/>
    <property type="match status" value="1"/>
</dbReference>
<sequence>MNQNLRSKKSAELEAQLQNECRQCKERLKAKDQEMNVALKKQSSLVRELRRQVQQEKKRADQAEKQLEEFLGSGRHYRISGVPPIASDHSRNDGRSGVEGSSSVCSWTFGIENDRRSTHTFDGDESSCSASVLESDNIELISKLAQLQKKHSEIVDKLNVLEEENSVLRKEVAEKSEVIAEWIRTRPCGDSTTLPSSSSGIRIRRVLDMVRIDDSAADIRDMNRKLQRMLEETLSKNLSLQKLIF</sequence>
<dbReference type="AlphaFoldDB" id="A0A0N5ARU8"/>
<dbReference type="WBParaSite" id="SMUV_0000749101-mRNA-1">
    <property type="protein sequence ID" value="SMUV_0000749101-mRNA-1"/>
    <property type="gene ID" value="SMUV_0000749101"/>
</dbReference>
<evidence type="ECO:0000313" key="4">
    <source>
        <dbReference type="WBParaSite" id="SMUV_0000749101-mRNA-1"/>
    </source>
</evidence>
<protein>
    <submittedName>
        <fullName evidence="4">Uncharacterized protein</fullName>
    </submittedName>
</protein>
<name>A0A0N5ARU8_9BILA</name>
<evidence type="ECO:0000256" key="2">
    <source>
        <dbReference type="SAM" id="MobiDB-lite"/>
    </source>
</evidence>
<reference evidence="4" key="1">
    <citation type="submission" date="2016-04" db="UniProtKB">
        <authorList>
            <consortium name="WormBaseParasite"/>
        </authorList>
    </citation>
    <scope>IDENTIFICATION</scope>
</reference>
<dbReference type="GO" id="GO:0098998">
    <property type="term" value="C:extrinsic component of postsynaptic early endosome membrane"/>
    <property type="evidence" value="ECO:0007669"/>
    <property type="project" value="TreeGrafter"/>
</dbReference>
<dbReference type="GO" id="GO:0099158">
    <property type="term" value="P:regulation of recycling endosome localization within postsynapse"/>
    <property type="evidence" value="ECO:0007669"/>
    <property type="project" value="TreeGrafter"/>
</dbReference>
<dbReference type="GO" id="GO:0098837">
    <property type="term" value="C:postsynaptic recycling endosome"/>
    <property type="evidence" value="ECO:0007669"/>
    <property type="project" value="TreeGrafter"/>
</dbReference>
<keyword evidence="1" id="KW-0175">Coiled coil</keyword>
<accession>A0A0N5ARU8</accession>
<dbReference type="InterPro" id="IPR026204">
    <property type="entry name" value="GRIPAP1"/>
</dbReference>
<dbReference type="GO" id="GO:0098887">
    <property type="term" value="P:neurotransmitter receptor transport, endosome to postsynaptic membrane"/>
    <property type="evidence" value="ECO:0007669"/>
    <property type="project" value="TreeGrafter"/>
</dbReference>
<dbReference type="PANTHER" id="PTHR18978">
    <property type="entry name" value="GRIP-1 ASSOCIATED PROTEIN 1"/>
    <property type="match status" value="1"/>
</dbReference>